<dbReference type="EMBL" id="LZEX01000013">
    <property type="protein sequence ID" value="OBU07043.1"/>
    <property type="molecule type" value="Genomic_DNA"/>
</dbReference>
<proteinExistence type="predicted"/>
<dbReference type="AlphaFoldDB" id="A0A1B8HD85"/>
<organism evidence="2 3">
    <name type="scientific">Morganella psychrotolerans</name>
    <dbReference type="NCBI Taxonomy" id="368603"/>
    <lineage>
        <taxon>Bacteria</taxon>
        <taxon>Pseudomonadati</taxon>
        <taxon>Pseudomonadota</taxon>
        <taxon>Gammaproteobacteria</taxon>
        <taxon>Enterobacterales</taxon>
        <taxon>Morganellaceae</taxon>
        <taxon>Morganella</taxon>
    </lineage>
</organism>
<protein>
    <submittedName>
        <fullName evidence="2">Lysozyme</fullName>
    </submittedName>
</protein>
<dbReference type="SUPFAM" id="SSF160719">
    <property type="entry name" value="gpW/gp25-like"/>
    <property type="match status" value="1"/>
</dbReference>
<evidence type="ECO:0000259" key="1">
    <source>
        <dbReference type="Pfam" id="PF04965"/>
    </source>
</evidence>
<dbReference type="STRING" id="368603.AYY16_06680"/>
<gene>
    <name evidence="2" type="ORF">AYY17_19255</name>
</gene>
<name>A0A1B8HD85_9GAMM</name>
<dbReference type="RefSeq" id="WP_067423581.1">
    <property type="nucleotide sequence ID" value="NZ_CBCPID010000002.1"/>
</dbReference>
<evidence type="ECO:0000313" key="2">
    <source>
        <dbReference type="EMBL" id="OBU07043.1"/>
    </source>
</evidence>
<dbReference type="Pfam" id="PF04965">
    <property type="entry name" value="GPW_gp25"/>
    <property type="match status" value="1"/>
</dbReference>
<dbReference type="PANTHER" id="PTHR38595:SF2">
    <property type="entry name" value="TYPE VI SECRETION SYSTEM BASEPLATE SUBUNIT TSSE"/>
    <property type="match status" value="1"/>
</dbReference>
<feature type="domain" description="IraD/Gp25-like" evidence="1">
    <location>
        <begin position="35"/>
        <end position="121"/>
    </location>
</feature>
<dbReference type="PANTHER" id="PTHR38595">
    <property type="entry name" value="CYTOPLASMIC PROTEIN-RELATED"/>
    <property type="match status" value="1"/>
</dbReference>
<reference evidence="2 3" key="1">
    <citation type="submission" date="2016-06" db="EMBL/GenBank/DDBJ databases">
        <authorList>
            <person name="Kjaerup R.B."/>
            <person name="Dalgaard T.S."/>
            <person name="Juul-Madsen H.R."/>
        </authorList>
    </citation>
    <scope>NUCLEOTIDE SEQUENCE [LARGE SCALE GENOMIC DNA]</scope>
    <source>
        <strain evidence="2 3">GCSL-Mp3</strain>
    </source>
</reference>
<dbReference type="Gene3D" id="3.10.450.40">
    <property type="match status" value="1"/>
</dbReference>
<comment type="caution">
    <text evidence="2">The sequence shown here is derived from an EMBL/GenBank/DDBJ whole genome shotgun (WGS) entry which is preliminary data.</text>
</comment>
<dbReference type="NCBIfam" id="TIGR03357">
    <property type="entry name" value="VI_zyme"/>
    <property type="match status" value="1"/>
</dbReference>
<dbReference type="Proteomes" id="UP000092247">
    <property type="component" value="Unassembled WGS sequence"/>
</dbReference>
<accession>A0A1B8HD85</accession>
<evidence type="ECO:0000313" key="3">
    <source>
        <dbReference type="Proteomes" id="UP000092247"/>
    </source>
</evidence>
<dbReference type="InterPro" id="IPR053176">
    <property type="entry name" value="T6SS_TssE1-like"/>
</dbReference>
<dbReference type="InterPro" id="IPR007048">
    <property type="entry name" value="IraD/Gp25-like"/>
</dbReference>
<sequence>MGALYRRQTAQPVRLFERIRGEYSGTSRQSRITALTASVKKHLTLVLNTHPETCQSSRELGIIDLNDATATAVDFRASLETAIRDCILHYEPRISDVAVEGLIDESNPLLLEFRITALLLLESQSQVIEFNMQMDSHRHYRLKQA</sequence>
<dbReference type="InterPro" id="IPR017737">
    <property type="entry name" value="TssE1-like"/>
</dbReference>